<keyword evidence="7" id="KW-0496">Mitochondrion</keyword>
<evidence type="ECO:0000313" key="11">
    <source>
        <dbReference type="Proteomes" id="UP001153714"/>
    </source>
</evidence>
<reference evidence="10" key="1">
    <citation type="submission" date="2021-12" db="EMBL/GenBank/DDBJ databases">
        <authorList>
            <person name="King R."/>
        </authorList>
    </citation>
    <scope>NUCLEOTIDE SEQUENCE</scope>
</reference>
<dbReference type="InterPro" id="IPR026571">
    <property type="entry name" value="Tmem186"/>
</dbReference>
<keyword evidence="11" id="KW-1185">Reference proteome</keyword>
<protein>
    <recommendedName>
        <fullName evidence="3">Transmembrane protein 186</fullName>
    </recommendedName>
</protein>
<dbReference type="GO" id="GO:0005743">
    <property type="term" value="C:mitochondrial inner membrane"/>
    <property type="evidence" value="ECO:0007669"/>
    <property type="project" value="UniProtKB-SubCell"/>
</dbReference>
<reference evidence="10" key="2">
    <citation type="submission" date="2022-10" db="EMBL/GenBank/DDBJ databases">
        <authorList>
            <consortium name="ENA_rothamsted_submissions"/>
            <consortium name="culmorum"/>
            <person name="King R."/>
        </authorList>
    </citation>
    <scope>NUCLEOTIDE SEQUENCE</scope>
</reference>
<evidence type="ECO:0000256" key="2">
    <source>
        <dbReference type="ARBA" id="ARBA00007020"/>
    </source>
</evidence>
<dbReference type="Proteomes" id="UP001153714">
    <property type="component" value="Chromosome 15"/>
</dbReference>
<evidence type="ECO:0000256" key="8">
    <source>
        <dbReference type="ARBA" id="ARBA00023136"/>
    </source>
</evidence>
<keyword evidence="4 9" id="KW-0812">Transmembrane</keyword>
<evidence type="ECO:0000256" key="1">
    <source>
        <dbReference type="ARBA" id="ARBA00004448"/>
    </source>
</evidence>
<comment type="similarity">
    <text evidence="2">Belongs to the TMEM186 family.</text>
</comment>
<dbReference type="AlphaFoldDB" id="A0A9N9WB98"/>
<evidence type="ECO:0000256" key="3">
    <source>
        <dbReference type="ARBA" id="ARBA00014604"/>
    </source>
</evidence>
<name>A0A9N9WB98_9NEOP</name>
<evidence type="ECO:0000256" key="5">
    <source>
        <dbReference type="ARBA" id="ARBA00022792"/>
    </source>
</evidence>
<gene>
    <name evidence="10" type="ORF">DIATSA_LOCUS4147</name>
</gene>
<proteinExistence type="inferred from homology"/>
<dbReference type="PANTHER" id="PTHR13603">
    <property type="entry name" value="TRANSMEMBRANE PROTEIN 186"/>
    <property type="match status" value="1"/>
</dbReference>
<feature type="transmembrane region" description="Helical" evidence="9">
    <location>
        <begin position="47"/>
        <end position="67"/>
    </location>
</feature>
<keyword evidence="5" id="KW-0999">Mitochondrion inner membrane</keyword>
<evidence type="ECO:0000256" key="6">
    <source>
        <dbReference type="ARBA" id="ARBA00022989"/>
    </source>
</evidence>
<organism evidence="10 11">
    <name type="scientific">Diatraea saccharalis</name>
    <name type="common">sugarcane borer</name>
    <dbReference type="NCBI Taxonomy" id="40085"/>
    <lineage>
        <taxon>Eukaryota</taxon>
        <taxon>Metazoa</taxon>
        <taxon>Ecdysozoa</taxon>
        <taxon>Arthropoda</taxon>
        <taxon>Hexapoda</taxon>
        <taxon>Insecta</taxon>
        <taxon>Pterygota</taxon>
        <taxon>Neoptera</taxon>
        <taxon>Endopterygota</taxon>
        <taxon>Lepidoptera</taxon>
        <taxon>Glossata</taxon>
        <taxon>Ditrysia</taxon>
        <taxon>Pyraloidea</taxon>
        <taxon>Crambidae</taxon>
        <taxon>Crambinae</taxon>
        <taxon>Diatraea</taxon>
    </lineage>
</organism>
<sequence>MISQSLGNANILSKMFCSRCTSTLAKFETVFSLPTIKYISLLNRLKVYHLVGTSVAVPSSGLLEMASLVPDHTFLTTSYIGLTAAALLSLATLPFSNIIGFLYISEDKKLIKISSVNFWGKRIDRIVNVDDWIPMLELPAKTLDPIYLSPQLSDGTKYKLFLKFGNVLNEKRIGEVLE</sequence>
<accession>A0A9N9WB98</accession>
<keyword evidence="6 9" id="KW-1133">Transmembrane helix</keyword>
<keyword evidence="8 9" id="KW-0472">Membrane</keyword>
<feature type="transmembrane region" description="Helical" evidence="9">
    <location>
        <begin position="79"/>
        <end position="104"/>
    </location>
</feature>
<evidence type="ECO:0000256" key="9">
    <source>
        <dbReference type="SAM" id="Phobius"/>
    </source>
</evidence>
<comment type="subcellular location">
    <subcellularLocation>
        <location evidence="1">Mitochondrion inner membrane</location>
        <topology evidence="1">Multi-pass membrane protein</topology>
    </subcellularLocation>
</comment>
<evidence type="ECO:0000313" key="10">
    <source>
        <dbReference type="EMBL" id="CAG9786173.1"/>
    </source>
</evidence>
<dbReference type="OrthoDB" id="6147888at2759"/>
<dbReference type="EMBL" id="OU893346">
    <property type="protein sequence ID" value="CAG9786173.1"/>
    <property type="molecule type" value="Genomic_DNA"/>
</dbReference>
<dbReference type="PANTHER" id="PTHR13603:SF1">
    <property type="entry name" value="TRANSMEMBRANE PROTEIN 186"/>
    <property type="match status" value="1"/>
</dbReference>
<evidence type="ECO:0000256" key="7">
    <source>
        <dbReference type="ARBA" id="ARBA00023128"/>
    </source>
</evidence>
<evidence type="ECO:0000256" key="4">
    <source>
        <dbReference type="ARBA" id="ARBA00022692"/>
    </source>
</evidence>